<dbReference type="EMBL" id="NWVC01000005">
    <property type="protein sequence ID" value="PCG13915.1"/>
    <property type="molecule type" value="Genomic_DNA"/>
</dbReference>
<dbReference type="InterPro" id="IPR036514">
    <property type="entry name" value="SGNH_hydro_sf"/>
</dbReference>
<dbReference type="Proteomes" id="UP000218323">
    <property type="component" value="Unassembled WGS sequence"/>
</dbReference>
<dbReference type="GO" id="GO:0016788">
    <property type="term" value="F:hydrolase activity, acting on ester bonds"/>
    <property type="evidence" value="ECO:0007669"/>
    <property type="project" value="UniProtKB-ARBA"/>
</dbReference>
<evidence type="ECO:0008006" key="3">
    <source>
        <dbReference type="Google" id="ProtNLM"/>
    </source>
</evidence>
<dbReference type="AlphaFoldDB" id="A0A2A4I603"/>
<gene>
    <name evidence="1" type="ORF">COA07_11365</name>
</gene>
<proteinExistence type="predicted"/>
<evidence type="ECO:0000313" key="1">
    <source>
        <dbReference type="EMBL" id="PCG13915.1"/>
    </source>
</evidence>
<keyword evidence="2" id="KW-1185">Reference proteome</keyword>
<organism evidence="1 2">
    <name type="scientific">Sphingomonas adhaesiva</name>
    <dbReference type="NCBI Taxonomy" id="28212"/>
    <lineage>
        <taxon>Bacteria</taxon>
        <taxon>Pseudomonadati</taxon>
        <taxon>Pseudomonadota</taxon>
        <taxon>Alphaproteobacteria</taxon>
        <taxon>Sphingomonadales</taxon>
        <taxon>Sphingomonadaceae</taxon>
        <taxon>Sphingomonas</taxon>
    </lineage>
</organism>
<reference evidence="1 2" key="1">
    <citation type="submission" date="2017-09" db="EMBL/GenBank/DDBJ databases">
        <title>Sphingomonas adhaesiva DSM 7418, whole genome shotgun sequence.</title>
        <authorList>
            <person name="Feng G."/>
            <person name="Zhu H."/>
        </authorList>
    </citation>
    <scope>NUCLEOTIDE SEQUENCE [LARGE SCALE GENOMIC DNA]</scope>
    <source>
        <strain evidence="1 2">DSM 7418</strain>
    </source>
</reference>
<protein>
    <recommendedName>
        <fullName evidence="3">AlgX/AlgJ SGNH hydrolase-like domain-containing protein</fullName>
    </recommendedName>
</protein>
<name>A0A2A4I603_9SPHN</name>
<dbReference type="Gene3D" id="3.40.50.1110">
    <property type="entry name" value="SGNH hydrolase"/>
    <property type="match status" value="1"/>
</dbReference>
<evidence type="ECO:0000313" key="2">
    <source>
        <dbReference type="Proteomes" id="UP000218323"/>
    </source>
</evidence>
<comment type="caution">
    <text evidence="1">The sequence shown here is derived from an EMBL/GenBank/DDBJ whole genome shotgun (WGS) entry which is preliminary data.</text>
</comment>
<dbReference type="SUPFAM" id="SSF52266">
    <property type="entry name" value="SGNH hydrolase"/>
    <property type="match status" value="1"/>
</dbReference>
<sequence length="367" mass="39144">MTMLARPLGFLLAGLIAAVLLAELVLRALPIPAGIAAADPVPGWPAHRLVPNSRFTSSSGWALENVQRGTINNAGYIAPFDYRDGAHVGVVIGDSFVEGYMNPYPTMLQARLAHDLGLPADQVYNFGSSGASLPHYLGVARLAGARYRPRWAVVLVTKGDVVEGFGSAPGFFRWDDGPDLIRIVPERRRGRMAKMARDLAVLRYARGNLKLSAATLFASGFASERATRCVPARLEAADRRLLARWLAALPTALSLPPQRVVLVFDGEHPAPVAAAAAPPPACPDRDDVARAWLRREADAAGIRTVATAPIFAAAVARDHRPIDRAPLDGHWNPHGHALVAHAVALALATRTPADRAHDQGSSSDASP</sequence>
<accession>A0A2A4I603</accession>